<organism evidence="1 2">
    <name type="scientific">Panicum miliaceum</name>
    <name type="common">Proso millet</name>
    <name type="synonym">Broomcorn millet</name>
    <dbReference type="NCBI Taxonomy" id="4540"/>
    <lineage>
        <taxon>Eukaryota</taxon>
        <taxon>Viridiplantae</taxon>
        <taxon>Streptophyta</taxon>
        <taxon>Embryophyta</taxon>
        <taxon>Tracheophyta</taxon>
        <taxon>Spermatophyta</taxon>
        <taxon>Magnoliopsida</taxon>
        <taxon>Liliopsida</taxon>
        <taxon>Poales</taxon>
        <taxon>Poaceae</taxon>
        <taxon>PACMAD clade</taxon>
        <taxon>Panicoideae</taxon>
        <taxon>Panicodae</taxon>
        <taxon>Paniceae</taxon>
        <taxon>Panicinae</taxon>
        <taxon>Panicum</taxon>
        <taxon>Panicum sect. Panicum</taxon>
    </lineage>
</organism>
<accession>A0A3L6QYV2</accession>
<sequence>MEATGNTRVAWFGRAMRSPPELKASVVHMTPLHAAKTQGSFGNSKLFSILNELVSSFTDHQKELCRAVGFGAFANGMHEQSHLFPRKAKKAGLRTRVLLLGTSRHHPSIWALTTIVWGFARHPNLALKKGCDRNTEPTEEDKTPYIPKPKWSILEINLNARAEEDFSDLPVRKTVVTKGKLAPGSQPRVPRNETQTKLLSSTRGLQLLSWTNLGNCWARHDVPKFIEITARQLVQALGCTNEITMAVCDAYFRVIHQDDLAARAPTEKNVWRHFLETDFAARVLAGEQFTDSWSIRQQFIGQHIEHNITRPHSGVLVLLFCRTFDGICHETIIDTVHADGLNCFTLARAAILYDIMHLRHNKCKLPAEFVEDVFD</sequence>
<proteinExistence type="predicted"/>
<evidence type="ECO:0000313" key="1">
    <source>
        <dbReference type="EMBL" id="RLM92204.1"/>
    </source>
</evidence>
<comment type="caution">
    <text evidence="1">The sequence shown here is derived from an EMBL/GenBank/DDBJ whole genome shotgun (WGS) entry which is preliminary data.</text>
</comment>
<name>A0A3L6QYV2_PANMI</name>
<dbReference type="AlphaFoldDB" id="A0A3L6QYV2"/>
<keyword evidence="2" id="KW-1185">Reference proteome</keyword>
<reference evidence="2" key="1">
    <citation type="journal article" date="2019" name="Nat. Commun.">
        <title>The genome of broomcorn millet.</title>
        <authorList>
            <person name="Zou C."/>
            <person name="Miki D."/>
            <person name="Li D."/>
            <person name="Tang Q."/>
            <person name="Xiao L."/>
            <person name="Rajput S."/>
            <person name="Deng P."/>
            <person name="Jia W."/>
            <person name="Huang R."/>
            <person name="Zhang M."/>
            <person name="Sun Y."/>
            <person name="Hu J."/>
            <person name="Fu X."/>
            <person name="Schnable P.S."/>
            <person name="Li F."/>
            <person name="Zhang H."/>
            <person name="Feng B."/>
            <person name="Zhu X."/>
            <person name="Liu R."/>
            <person name="Schnable J.C."/>
            <person name="Zhu J.-K."/>
            <person name="Zhang H."/>
        </authorList>
    </citation>
    <scope>NUCLEOTIDE SEQUENCE [LARGE SCALE GENOMIC DNA]</scope>
</reference>
<protein>
    <submittedName>
        <fullName evidence="1">Uncharacterized protein</fullName>
    </submittedName>
</protein>
<gene>
    <name evidence="1" type="ORF">C2845_PM08G04370</name>
</gene>
<evidence type="ECO:0000313" key="2">
    <source>
        <dbReference type="Proteomes" id="UP000275267"/>
    </source>
</evidence>
<dbReference type="EMBL" id="PQIB02000010">
    <property type="protein sequence ID" value="RLM92204.1"/>
    <property type="molecule type" value="Genomic_DNA"/>
</dbReference>
<dbReference type="Proteomes" id="UP000275267">
    <property type="component" value="Unassembled WGS sequence"/>
</dbReference>